<protein>
    <submittedName>
        <fullName evidence="2">Uncharacterized protein LOC107773343</fullName>
    </submittedName>
</protein>
<sequence length="152" mass="17544">MAFSLSMDDGTLSWDDDVPLIEFFCNSSYHASIQMALFEDLYGRKCRSPIGWFEIGEVKLIGPDFMHQAMDKVNIIKEQLKTTQRCEKSYSDMHRRDLEFKEDDWVVLKVSPMKVVVDPSLIFPVDTIGFNEEFTYEEVLVAVLEASSKVDK</sequence>
<keyword evidence="1" id="KW-1185">Reference proteome</keyword>
<proteinExistence type="predicted"/>
<name>A0AC58RXR8_TOBAC</name>
<organism evidence="1 2">
    <name type="scientific">Nicotiana tabacum</name>
    <name type="common">Common tobacco</name>
    <dbReference type="NCBI Taxonomy" id="4097"/>
    <lineage>
        <taxon>Eukaryota</taxon>
        <taxon>Viridiplantae</taxon>
        <taxon>Streptophyta</taxon>
        <taxon>Embryophyta</taxon>
        <taxon>Tracheophyta</taxon>
        <taxon>Spermatophyta</taxon>
        <taxon>Magnoliopsida</taxon>
        <taxon>eudicotyledons</taxon>
        <taxon>Gunneridae</taxon>
        <taxon>Pentapetalae</taxon>
        <taxon>asterids</taxon>
        <taxon>lamiids</taxon>
        <taxon>Solanales</taxon>
        <taxon>Solanaceae</taxon>
        <taxon>Nicotianoideae</taxon>
        <taxon>Nicotianeae</taxon>
        <taxon>Nicotiana</taxon>
    </lineage>
</organism>
<dbReference type="Proteomes" id="UP000790787">
    <property type="component" value="Chromosome 1"/>
</dbReference>
<dbReference type="RefSeq" id="XP_075077532.1">
    <property type="nucleotide sequence ID" value="XM_075221431.1"/>
</dbReference>
<accession>A0AC58RXR8</accession>
<evidence type="ECO:0000313" key="1">
    <source>
        <dbReference type="Proteomes" id="UP000790787"/>
    </source>
</evidence>
<gene>
    <name evidence="2" type="primary">LOC107773343</name>
</gene>
<evidence type="ECO:0000313" key="2">
    <source>
        <dbReference type="RefSeq" id="XP_075077532.1"/>
    </source>
</evidence>
<reference evidence="1" key="1">
    <citation type="journal article" date="2014" name="Nat. Commun.">
        <title>The tobacco genome sequence and its comparison with those of tomato and potato.</title>
        <authorList>
            <person name="Sierro N."/>
            <person name="Battey J.N."/>
            <person name="Ouadi S."/>
            <person name="Bakaher N."/>
            <person name="Bovet L."/>
            <person name="Willig A."/>
            <person name="Goepfert S."/>
            <person name="Peitsch M.C."/>
            <person name="Ivanov N.V."/>
        </authorList>
    </citation>
    <scope>NUCLEOTIDE SEQUENCE [LARGE SCALE GENOMIC DNA]</scope>
</reference>
<reference evidence="2" key="2">
    <citation type="submission" date="2025-08" db="UniProtKB">
        <authorList>
            <consortium name="RefSeq"/>
        </authorList>
    </citation>
    <scope>IDENTIFICATION</scope>
    <source>
        <tissue evidence="2">Leaf</tissue>
    </source>
</reference>